<sequence length="150" mass="16697">MIHRPLSDLAARRAGIVREYFRMVDAGDPALLDLYTEDVELFFPKFGSSRGKEAMAEFARRLWLDLGSIGHDIDGLDIMVSGDRIIVEGREWGTSADGTPWPDGRVSTGRFCNVFTFRGMSISAVHIYADPDIMSEHAGKVRQLHEGLPS</sequence>
<gene>
    <name evidence="2" type="ORF">ACFFF6_13510</name>
</gene>
<accession>A0ABV6RGC9</accession>
<feature type="domain" description="SnoaL-like" evidence="1">
    <location>
        <begin position="17"/>
        <end position="122"/>
    </location>
</feature>
<evidence type="ECO:0000313" key="2">
    <source>
        <dbReference type="EMBL" id="MFC0674978.1"/>
    </source>
</evidence>
<keyword evidence="3" id="KW-1185">Reference proteome</keyword>
<dbReference type="Proteomes" id="UP001589793">
    <property type="component" value="Unassembled WGS sequence"/>
</dbReference>
<dbReference type="Pfam" id="PF12680">
    <property type="entry name" value="SnoaL_2"/>
    <property type="match status" value="1"/>
</dbReference>
<reference evidence="2 3" key="1">
    <citation type="submission" date="2024-09" db="EMBL/GenBank/DDBJ databases">
        <authorList>
            <person name="Sun Q."/>
            <person name="Mori K."/>
        </authorList>
    </citation>
    <scope>NUCLEOTIDE SEQUENCE [LARGE SCALE GENOMIC DNA]</scope>
    <source>
        <strain evidence="2 3">CICC 10874</strain>
    </source>
</reference>
<evidence type="ECO:0000259" key="1">
    <source>
        <dbReference type="Pfam" id="PF12680"/>
    </source>
</evidence>
<dbReference type="Gene3D" id="3.10.450.50">
    <property type="match status" value="1"/>
</dbReference>
<dbReference type="InterPro" id="IPR037401">
    <property type="entry name" value="SnoaL-like"/>
</dbReference>
<dbReference type="EMBL" id="JBHLSV010000017">
    <property type="protein sequence ID" value="MFC0674978.1"/>
    <property type="molecule type" value="Genomic_DNA"/>
</dbReference>
<evidence type="ECO:0000313" key="3">
    <source>
        <dbReference type="Proteomes" id="UP001589793"/>
    </source>
</evidence>
<organism evidence="2 3">
    <name type="scientific">Brachybacterium hainanense</name>
    <dbReference type="NCBI Taxonomy" id="1541174"/>
    <lineage>
        <taxon>Bacteria</taxon>
        <taxon>Bacillati</taxon>
        <taxon>Actinomycetota</taxon>
        <taxon>Actinomycetes</taxon>
        <taxon>Micrococcales</taxon>
        <taxon>Dermabacteraceae</taxon>
        <taxon>Brachybacterium</taxon>
    </lineage>
</organism>
<dbReference type="RefSeq" id="WP_376981572.1">
    <property type="nucleotide sequence ID" value="NZ_JBHLSV010000017.1"/>
</dbReference>
<name>A0ABV6RGC9_9MICO</name>
<proteinExistence type="predicted"/>
<protein>
    <submittedName>
        <fullName evidence="2">Nuclear transport factor 2 family protein</fullName>
    </submittedName>
</protein>
<dbReference type="SUPFAM" id="SSF54427">
    <property type="entry name" value="NTF2-like"/>
    <property type="match status" value="1"/>
</dbReference>
<dbReference type="CDD" id="cd00531">
    <property type="entry name" value="NTF2_like"/>
    <property type="match status" value="1"/>
</dbReference>
<dbReference type="InterPro" id="IPR032710">
    <property type="entry name" value="NTF2-like_dom_sf"/>
</dbReference>
<comment type="caution">
    <text evidence="2">The sequence shown here is derived from an EMBL/GenBank/DDBJ whole genome shotgun (WGS) entry which is preliminary data.</text>
</comment>